<dbReference type="FunFam" id="3.40.1030.10:FF:000002">
    <property type="entry name" value="Anthranilate phosphoribosyltransferase"/>
    <property type="match status" value="1"/>
</dbReference>
<dbReference type="PANTHER" id="PTHR43285:SF2">
    <property type="entry name" value="ANTHRANILATE PHOSPHORIBOSYLTRANSFERASE"/>
    <property type="match status" value="1"/>
</dbReference>
<dbReference type="Gene3D" id="1.20.970.10">
    <property type="entry name" value="Transferase, Pyrimidine Nucleoside Phosphorylase, Chain C"/>
    <property type="match status" value="1"/>
</dbReference>
<evidence type="ECO:0000256" key="8">
    <source>
        <dbReference type="ARBA" id="ARBA00022842"/>
    </source>
</evidence>
<dbReference type="GO" id="GO:0000162">
    <property type="term" value="P:L-tryptophan biosynthetic process"/>
    <property type="evidence" value="ECO:0007669"/>
    <property type="project" value="UniProtKB-UniRule"/>
</dbReference>
<dbReference type="PANTHER" id="PTHR43285">
    <property type="entry name" value="ANTHRANILATE PHOSPHORIBOSYLTRANSFERASE"/>
    <property type="match status" value="1"/>
</dbReference>
<keyword evidence="3 12" id="KW-0028">Amino-acid biosynthesis</keyword>
<evidence type="ECO:0000313" key="16">
    <source>
        <dbReference type="Proteomes" id="UP000595663"/>
    </source>
</evidence>
<dbReference type="GO" id="GO:0005829">
    <property type="term" value="C:cytosol"/>
    <property type="evidence" value="ECO:0007669"/>
    <property type="project" value="TreeGrafter"/>
</dbReference>
<evidence type="ECO:0000256" key="12">
    <source>
        <dbReference type="HAMAP-Rule" id="MF_00211"/>
    </source>
</evidence>
<evidence type="ECO:0000256" key="4">
    <source>
        <dbReference type="ARBA" id="ARBA00022676"/>
    </source>
</evidence>
<feature type="domain" description="Glycosyl transferase family 3 N-terminal" evidence="14">
    <location>
        <begin position="6"/>
        <end position="66"/>
    </location>
</feature>
<accession>A0A7R6P8D8</accession>
<dbReference type="InterPro" id="IPR005940">
    <property type="entry name" value="Anthranilate_Pribosyl_Tfrase"/>
</dbReference>
<evidence type="ECO:0000313" key="15">
    <source>
        <dbReference type="EMBL" id="BBB25312.1"/>
    </source>
</evidence>
<keyword evidence="9 12" id="KW-0057">Aromatic amino acid biosynthesis</keyword>
<evidence type="ECO:0000259" key="13">
    <source>
        <dbReference type="Pfam" id="PF00591"/>
    </source>
</evidence>
<keyword evidence="16" id="KW-1185">Reference proteome</keyword>
<feature type="binding site" evidence="12">
    <location>
        <position position="226"/>
    </location>
    <ligand>
        <name>Mg(2+)</name>
        <dbReference type="ChEBI" id="CHEBI:18420"/>
        <label>2</label>
    </ligand>
</feature>
<feature type="binding site" evidence="12">
    <location>
        <begin position="109"/>
        <end position="117"/>
    </location>
    <ligand>
        <name>5-phospho-alpha-D-ribose 1-diphosphate</name>
        <dbReference type="ChEBI" id="CHEBI:58017"/>
    </ligand>
</feature>
<dbReference type="RefSeq" id="WP_019622431.1">
    <property type="nucleotide sequence ID" value="NZ_AP014545.1"/>
</dbReference>
<dbReference type="InterPro" id="IPR035902">
    <property type="entry name" value="Nuc_phospho_transferase"/>
</dbReference>
<dbReference type="InterPro" id="IPR017459">
    <property type="entry name" value="Glycosyl_Trfase_fam3_N_dom"/>
</dbReference>
<dbReference type="Pfam" id="PF00591">
    <property type="entry name" value="Glycos_transf_3"/>
    <property type="match status" value="1"/>
</dbReference>
<comment type="function">
    <text evidence="12">Catalyzes the transfer of the phosphoribosyl group of 5-phosphorylribose-1-pyrophosphate (PRPP) to anthranilate to yield N-(5'-phosphoribosyl)-anthranilate (PRA).</text>
</comment>
<comment type="cofactor">
    <cofactor evidence="12">
        <name>Mg(2+)</name>
        <dbReference type="ChEBI" id="CHEBI:18420"/>
    </cofactor>
    <text evidence="12">Binds 2 magnesium ions per monomer.</text>
</comment>
<dbReference type="OrthoDB" id="9806430at2"/>
<dbReference type="Pfam" id="PF02885">
    <property type="entry name" value="Glycos_trans_3N"/>
    <property type="match status" value="1"/>
</dbReference>
<gene>
    <name evidence="12 15" type="primary">trpD</name>
    <name evidence="15" type="ORF">AMJAP_0713</name>
</gene>
<keyword evidence="7 12" id="KW-0822">Tryptophan biosynthesis</keyword>
<dbReference type="EMBL" id="AP014545">
    <property type="protein sequence ID" value="BBB25312.1"/>
    <property type="molecule type" value="Genomic_DNA"/>
</dbReference>
<comment type="subunit">
    <text evidence="2 12">Homodimer.</text>
</comment>
<dbReference type="KEGG" id="ajp:AMJAP_0713"/>
<evidence type="ECO:0000256" key="9">
    <source>
        <dbReference type="ARBA" id="ARBA00023141"/>
    </source>
</evidence>
<feature type="domain" description="Glycosyl transferase family 3" evidence="13">
    <location>
        <begin position="75"/>
        <end position="324"/>
    </location>
</feature>
<dbReference type="SUPFAM" id="SSF52418">
    <property type="entry name" value="Nucleoside phosphorylase/phosphoribosyltransferase catalytic domain"/>
    <property type="match status" value="1"/>
</dbReference>
<comment type="pathway">
    <text evidence="1 12">Amino-acid biosynthesis; L-tryptophan biosynthesis; L-tryptophan from chorismate: step 2/5.</text>
</comment>
<keyword evidence="5 12" id="KW-0808">Transferase</keyword>
<comment type="similarity">
    <text evidence="11">In the C-terminal section; belongs to the anthranilate phosphoribosyltransferase family.</text>
</comment>
<keyword evidence="4 12" id="KW-0328">Glycosyltransferase</keyword>
<keyword evidence="6 12" id="KW-0479">Metal-binding</keyword>
<comment type="caution">
    <text evidence="12">Lacks conserved residue(s) required for the propagation of feature annotation.</text>
</comment>
<comment type="catalytic activity">
    <reaction evidence="10 12">
        <text>N-(5-phospho-beta-D-ribosyl)anthranilate + diphosphate = 5-phospho-alpha-D-ribose 1-diphosphate + anthranilate</text>
        <dbReference type="Rhea" id="RHEA:11768"/>
        <dbReference type="ChEBI" id="CHEBI:16567"/>
        <dbReference type="ChEBI" id="CHEBI:18277"/>
        <dbReference type="ChEBI" id="CHEBI:33019"/>
        <dbReference type="ChEBI" id="CHEBI:58017"/>
        <dbReference type="EC" id="2.4.2.18"/>
    </reaction>
</comment>
<feature type="binding site" evidence="12">
    <location>
        <position position="227"/>
    </location>
    <ligand>
        <name>Mg(2+)</name>
        <dbReference type="ChEBI" id="CHEBI:18420"/>
        <label>1</label>
    </ligand>
</feature>
<proteinExistence type="inferred from homology"/>
<dbReference type="Gene3D" id="3.40.1030.10">
    <property type="entry name" value="Nucleoside phosphorylase/phosphoribosyltransferase catalytic domain"/>
    <property type="match status" value="1"/>
</dbReference>
<feature type="binding site" evidence="12">
    <location>
        <position position="93"/>
    </location>
    <ligand>
        <name>Mg(2+)</name>
        <dbReference type="ChEBI" id="CHEBI:18420"/>
        <label>1</label>
    </ligand>
</feature>
<feature type="binding site" evidence="12">
    <location>
        <position position="81"/>
    </location>
    <ligand>
        <name>anthranilate</name>
        <dbReference type="ChEBI" id="CHEBI:16567"/>
        <label>1</label>
    </ligand>
</feature>
<dbReference type="NCBIfam" id="TIGR01245">
    <property type="entry name" value="trpD"/>
    <property type="match status" value="1"/>
</dbReference>
<sequence>MDIQQALTVTVDRQDLTAEQMKAVMNQIMTGNATDAQIGGLLIALRMKGEAVDEITGAAEAMRALAIPVSVKANNAVDIVGTGGDESNLFNVSSASSFVVAAAGGNVAKHGNRSVSSSSGAADLLEAAGVNLAITPEQVGRCIDEVGVGFMFAPQHHSAMKYAIGPRKEMGLRTLFNILGPLTNPASAKHYLLGVFDKSLCLPMAEALLALGAKHALVVHACDGLDELSLATDSYVAELKNGAIHEYRINAVDAGLDVQSLDGLQVSSSAESRALIEAAFAGDNMKAVDMIALNAGAALYAADLAEDLKAGVAKAKETILSGAAAAKMKQLADFTQGFKGE</sequence>
<evidence type="ECO:0000256" key="3">
    <source>
        <dbReference type="ARBA" id="ARBA00022605"/>
    </source>
</evidence>
<feature type="binding site" evidence="12">
    <location>
        <position position="227"/>
    </location>
    <ligand>
        <name>Mg(2+)</name>
        <dbReference type="ChEBI" id="CHEBI:18420"/>
        <label>2</label>
    </ligand>
</feature>
<dbReference type="EC" id="2.4.2.18" evidence="12"/>
<feature type="binding site" evidence="12">
    <location>
        <position position="167"/>
    </location>
    <ligand>
        <name>anthranilate</name>
        <dbReference type="ChEBI" id="CHEBI:16567"/>
        <label>2</label>
    </ligand>
</feature>
<keyword evidence="8 12" id="KW-0460">Magnesium</keyword>
<dbReference type="HAMAP" id="MF_00211">
    <property type="entry name" value="TrpD"/>
    <property type="match status" value="1"/>
</dbReference>
<comment type="similarity">
    <text evidence="12">Belongs to the anthranilate phosphoribosyltransferase family.</text>
</comment>
<feature type="binding site" evidence="12">
    <location>
        <begin position="84"/>
        <end position="85"/>
    </location>
    <ligand>
        <name>5-phospho-alpha-D-ribose 1-diphosphate</name>
        <dbReference type="ChEBI" id="CHEBI:58017"/>
    </ligand>
</feature>
<dbReference type="UniPathway" id="UPA00035">
    <property type="reaction ID" value="UER00041"/>
</dbReference>
<evidence type="ECO:0000256" key="7">
    <source>
        <dbReference type="ARBA" id="ARBA00022822"/>
    </source>
</evidence>
<evidence type="ECO:0000256" key="5">
    <source>
        <dbReference type="ARBA" id="ARBA00022679"/>
    </source>
</evidence>
<feature type="binding site" evidence="12">
    <location>
        <position position="112"/>
    </location>
    <ligand>
        <name>anthranilate</name>
        <dbReference type="ChEBI" id="CHEBI:16567"/>
        <label>1</label>
    </ligand>
</feature>
<evidence type="ECO:0000256" key="2">
    <source>
        <dbReference type="ARBA" id="ARBA00011738"/>
    </source>
</evidence>
<dbReference type="GO" id="GO:0004048">
    <property type="term" value="F:anthranilate phosphoribosyltransferase activity"/>
    <property type="evidence" value="ECO:0007669"/>
    <property type="project" value="UniProtKB-UniRule"/>
</dbReference>
<feature type="binding site" evidence="12">
    <location>
        <position position="121"/>
    </location>
    <ligand>
        <name>5-phospho-alpha-D-ribose 1-diphosphate</name>
        <dbReference type="ChEBI" id="CHEBI:58017"/>
    </ligand>
</feature>
<dbReference type="InterPro" id="IPR000312">
    <property type="entry name" value="Glycosyl_Trfase_fam3"/>
</dbReference>
<evidence type="ECO:0000256" key="11">
    <source>
        <dbReference type="ARBA" id="ARBA00061188"/>
    </source>
</evidence>
<dbReference type="Proteomes" id="UP000595663">
    <property type="component" value="Chromosome"/>
</dbReference>
<organism evidence="15 16">
    <name type="scientific">Amphritea japonica ATCC BAA-1530</name>
    <dbReference type="NCBI Taxonomy" id="1278309"/>
    <lineage>
        <taxon>Bacteria</taxon>
        <taxon>Pseudomonadati</taxon>
        <taxon>Pseudomonadota</taxon>
        <taxon>Gammaproteobacteria</taxon>
        <taxon>Oceanospirillales</taxon>
        <taxon>Oceanospirillaceae</taxon>
        <taxon>Amphritea</taxon>
    </lineage>
</organism>
<dbReference type="SUPFAM" id="SSF47648">
    <property type="entry name" value="Nucleoside phosphorylase/phosphoribosyltransferase N-terminal domain"/>
    <property type="match status" value="1"/>
</dbReference>
<evidence type="ECO:0000256" key="10">
    <source>
        <dbReference type="ARBA" id="ARBA00052328"/>
    </source>
</evidence>
<evidence type="ECO:0000256" key="1">
    <source>
        <dbReference type="ARBA" id="ARBA00004907"/>
    </source>
</evidence>
<feature type="binding site" evidence="12">
    <location>
        <begin position="91"/>
        <end position="94"/>
    </location>
    <ligand>
        <name>5-phospho-alpha-D-ribose 1-diphosphate</name>
        <dbReference type="ChEBI" id="CHEBI:58017"/>
    </ligand>
</feature>
<dbReference type="InterPro" id="IPR036320">
    <property type="entry name" value="Glycosyl_Trfase_fam3_N_dom_sf"/>
</dbReference>
<evidence type="ECO:0000256" key="6">
    <source>
        <dbReference type="ARBA" id="ARBA00022723"/>
    </source>
</evidence>
<feature type="binding site" evidence="12">
    <location>
        <position position="81"/>
    </location>
    <ligand>
        <name>5-phospho-alpha-D-ribose 1-diphosphate</name>
        <dbReference type="ChEBI" id="CHEBI:58017"/>
    </ligand>
</feature>
<dbReference type="GO" id="GO:0000287">
    <property type="term" value="F:magnesium ion binding"/>
    <property type="evidence" value="ECO:0007669"/>
    <property type="project" value="UniProtKB-UniRule"/>
</dbReference>
<dbReference type="AlphaFoldDB" id="A0A7R6P8D8"/>
<reference evidence="15 16" key="1">
    <citation type="journal article" date="2008" name="Int. J. Syst. Evol. Microbiol.">
        <title>Amphritea japonica sp. nov. and Amphritea balenae sp. nov., isolated from the sediment adjacent to sperm whale carcasses off Kagoshima, Japan.</title>
        <authorList>
            <person name="Miyazaki M."/>
            <person name="Nogi Y."/>
            <person name="Fujiwara Y."/>
            <person name="Kawato M."/>
            <person name="Nagahama T."/>
            <person name="Kubokawa K."/>
            <person name="Horikoshi K."/>
        </authorList>
    </citation>
    <scope>NUCLEOTIDE SEQUENCE [LARGE SCALE GENOMIC DNA]</scope>
    <source>
        <strain evidence="15 16">ATCC BAA-1530</strain>
    </source>
</reference>
<protein>
    <recommendedName>
        <fullName evidence="12">Anthranilate phosphoribosyltransferase</fullName>
        <ecNumber evidence="12">2.4.2.18</ecNumber>
    </recommendedName>
</protein>
<name>A0A7R6P8D8_9GAMM</name>
<evidence type="ECO:0000259" key="14">
    <source>
        <dbReference type="Pfam" id="PF02885"/>
    </source>
</evidence>
<dbReference type="FunFam" id="1.20.970.10:FF:000006">
    <property type="entry name" value="Anthranilate phosphoribosyltransferase"/>
    <property type="match status" value="1"/>
</dbReference>